<dbReference type="InterPro" id="IPR000811">
    <property type="entry name" value="Glyco_trans_35"/>
</dbReference>
<name>A0A5R9GNZ6_9PROT</name>
<dbReference type="NCBIfam" id="TIGR02094">
    <property type="entry name" value="more_P_ylases"/>
    <property type="match status" value="1"/>
</dbReference>
<dbReference type="GO" id="GO:0008184">
    <property type="term" value="F:glycogen phosphorylase activity"/>
    <property type="evidence" value="ECO:0007669"/>
    <property type="project" value="InterPro"/>
</dbReference>
<evidence type="ECO:0000313" key="2">
    <source>
        <dbReference type="EMBL" id="TLS65692.1"/>
    </source>
</evidence>
<dbReference type="RefSeq" id="WP_138240070.1">
    <property type="nucleotide sequence ID" value="NZ_VBRY01000013.1"/>
</dbReference>
<comment type="similarity">
    <text evidence="1">Belongs to the glycogen phosphorylase family.</text>
</comment>
<proteinExistence type="inferred from homology"/>
<dbReference type="InterPro" id="IPR052182">
    <property type="entry name" value="Glycogen/Maltodextrin_Phosph"/>
</dbReference>
<organism evidence="2 3">
    <name type="scientific">Mariprofundus erugo</name>
    <dbReference type="NCBI Taxonomy" id="2528639"/>
    <lineage>
        <taxon>Bacteria</taxon>
        <taxon>Pseudomonadati</taxon>
        <taxon>Pseudomonadota</taxon>
        <taxon>Candidatius Mariprofundia</taxon>
        <taxon>Mariprofundales</taxon>
        <taxon>Mariprofundaceae</taxon>
        <taxon>Mariprofundus</taxon>
    </lineage>
</organism>
<dbReference type="Proteomes" id="UP000306585">
    <property type="component" value="Unassembled WGS sequence"/>
</dbReference>
<evidence type="ECO:0000313" key="3">
    <source>
        <dbReference type="Proteomes" id="UP000306585"/>
    </source>
</evidence>
<reference evidence="2 3" key="1">
    <citation type="journal article" date="2019" name="Appl. Environ. Microbiol.">
        <title>Environmental Evidence and Genomic Insight of Iron-oxidizing Bacteria Preference Towards More Corrosion Resistant Stainless Steel at Higher Salinities.</title>
        <authorList>
            <person name="Garrison C.E."/>
            <person name="Price K.A."/>
            <person name="Field E.K."/>
        </authorList>
    </citation>
    <scope>NUCLEOTIDE SEQUENCE [LARGE SCALE GENOMIC DNA]</scope>
    <source>
        <strain evidence="2 3">P3</strain>
    </source>
</reference>
<gene>
    <name evidence="2" type="primary">glgP</name>
    <name evidence="2" type="ORF">FEF65_12005</name>
</gene>
<dbReference type="Pfam" id="PF00343">
    <property type="entry name" value="Phosphorylase"/>
    <property type="match status" value="1"/>
</dbReference>
<keyword evidence="3" id="KW-1185">Reference proteome</keyword>
<dbReference type="PANTHER" id="PTHR42655:SF1">
    <property type="entry name" value="GLYCOGEN PHOSPHORYLASE"/>
    <property type="match status" value="1"/>
</dbReference>
<accession>A0A5R9GNZ6</accession>
<comment type="caution">
    <text evidence="2">The sequence shown here is derived from an EMBL/GenBank/DDBJ whole genome shotgun (WGS) entry which is preliminary data.</text>
</comment>
<dbReference type="Gene3D" id="3.40.50.2000">
    <property type="entry name" value="Glycogen Phosphorylase B"/>
    <property type="match status" value="3"/>
</dbReference>
<dbReference type="GO" id="GO:0030170">
    <property type="term" value="F:pyridoxal phosphate binding"/>
    <property type="evidence" value="ECO:0007669"/>
    <property type="project" value="InterPro"/>
</dbReference>
<dbReference type="SUPFAM" id="SSF53756">
    <property type="entry name" value="UDP-Glycosyltransferase/glycogen phosphorylase"/>
    <property type="match status" value="1"/>
</dbReference>
<evidence type="ECO:0000256" key="1">
    <source>
        <dbReference type="ARBA" id="ARBA00006047"/>
    </source>
</evidence>
<dbReference type="InterPro" id="IPR011834">
    <property type="entry name" value="Agluc_phsphrylas"/>
</dbReference>
<protein>
    <submittedName>
        <fullName evidence="2">Alpha-glucan family phosphorylase</fullName>
    </submittedName>
</protein>
<dbReference type="EMBL" id="VBRY01000013">
    <property type="protein sequence ID" value="TLS65692.1"/>
    <property type="molecule type" value="Genomic_DNA"/>
</dbReference>
<dbReference type="PANTHER" id="PTHR42655">
    <property type="entry name" value="GLYCOGEN PHOSPHORYLASE"/>
    <property type="match status" value="1"/>
</dbReference>
<dbReference type="AlphaFoldDB" id="A0A5R9GNZ6"/>
<sequence>MLREFIRNERIAYFSMEIALQNDIPTYSGGLGVLAGDTLRSAADLQMPMVAVTLVSRLGYFHQHIDEEGGQSESADTWAPEKYAHPLPAKVAVVIDGRDVWVSGWLYVLESYLGGRQPVLLLDTDLDENRADDRQITDRLYGGDAAYRLKQEIVLGVGGARLLHALDFHVRQYHLNEGHSALLTLELLRRHAYPADGLRPGDSPYDIPAVRELCNFTTHTPVEAGQDRFPYELVHRLLDDFVDNDTLMLLAGREELNMTRLAMNMSDYVNGVAKRHAEVSRRMFPGYHVRAITNGVHPHSWTSIPFRKLFDAHLPGWCHEPEQLLRADCCIPKKELWQTHMEAKQELVRLVEERCHVSLDVDVPILGFARRMTAYKRPDLLFYDIERLRAIARKQPFQIVLAGKAHPRDEQGKQLIRQLYGYIRQLSDDIRVVFIPGYNMETGLKLVSGSDIWLNTPLKPFEASGTSGMKAAFNGVPNLSVLDGWWVEGCIEGVTGWAIGESCDDGESCDVANGNDAAALYRKLEEVVLPLYRDNRDGWISVMQGAICKNASLFNSHRMMRRYAADAYIR</sequence>
<dbReference type="GO" id="GO:0005975">
    <property type="term" value="P:carbohydrate metabolic process"/>
    <property type="evidence" value="ECO:0007669"/>
    <property type="project" value="InterPro"/>
</dbReference>